<comment type="caution">
    <text evidence="4">The sequence shown here is derived from an EMBL/GenBank/DDBJ whole genome shotgun (WGS) entry which is preliminary data.</text>
</comment>
<evidence type="ECO:0000313" key="4">
    <source>
        <dbReference type="EMBL" id="MDC4183655.1"/>
    </source>
</evidence>
<dbReference type="PANTHER" id="PTHR33515:SF1">
    <property type="entry name" value="RIBOSOME-BINDING FACTOR A, CHLOROPLASTIC-RELATED"/>
    <property type="match status" value="1"/>
</dbReference>
<keyword evidence="2" id="KW-0963">Cytoplasm</keyword>
<dbReference type="PROSITE" id="PS01319">
    <property type="entry name" value="RBFA"/>
    <property type="match status" value="1"/>
</dbReference>
<comment type="function">
    <text evidence="2">One of several proteins that assist in the late maturation steps of the functional core of the 30S ribosomal subunit. Associates with free 30S ribosomal subunits (but not with 30S subunits that are part of 70S ribosomes or polysomes). Required for efficient processing of 16S rRNA. May interact with the 5'-terminal helix region of 16S rRNA.</text>
</comment>
<keyword evidence="1 2" id="KW-0690">Ribosome biogenesis</keyword>
<dbReference type="GO" id="GO:0043024">
    <property type="term" value="F:ribosomal small subunit binding"/>
    <property type="evidence" value="ECO:0007669"/>
    <property type="project" value="TreeGrafter"/>
</dbReference>
<dbReference type="Gene3D" id="3.30.300.20">
    <property type="match status" value="1"/>
</dbReference>
<evidence type="ECO:0000313" key="5">
    <source>
        <dbReference type="Proteomes" id="UP001216384"/>
    </source>
</evidence>
<protein>
    <recommendedName>
        <fullName evidence="2">Ribosome-binding factor A</fullName>
    </recommendedName>
</protein>
<comment type="subcellular location">
    <subcellularLocation>
        <location evidence="2">Cytoplasm</location>
    </subcellularLocation>
</comment>
<dbReference type="SUPFAM" id="SSF89919">
    <property type="entry name" value="Ribosome-binding factor A, RbfA"/>
    <property type="match status" value="1"/>
</dbReference>
<dbReference type="GO" id="GO:0005829">
    <property type="term" value="C:cytosol"/>
    <property type="evidence" value="ECO:0007669"/>
    <property type="project" value="TreeGrafter"/>
</dbReference>
<comment type="subunit">
    <text evidence="2">Monomer. Binds 30S ribosomal subunits, but not 50S ribosomal subunits or 70S ribosomes.</text>
</comment>
<evidence type="ECO:0000256" key="2">
    <source>
        <dbReference type="HAMAP-Rule" id="MF_00003"/>
    </source>
</evidence>
<dbReference type="PANTHER" id="PTHR33515">
    <property type="entry name" value="RIBOSOME-BINDING FACTOR A, CHLOROPLASTIC-RELATED"/>
    <property type="match status" value="1"/>
</dbReference>
<comment type="similarity">
    <text evidence="2">Belongs to the RbfA family.</text>
</comment>
<keyword evidence="6" id="KW-1185">Reference proteome</keyword>
<dbReference type="HAMAP" id="MF_00003">
    <property type="entry name" value="RbfA"/>
    <property type="match status" value="1"/>
</dbReference>
<reference evidence="4 6" key="1">
    <citation type="submission" date="2021-11" db="EMBL/GenBank/DDBJ databases">
        <title>Description of Mycoplasma bradburyaesp. nov.from sea birds: a tribute to a great mycoplasmologist.</title>
        <authorList>
            <person name="Ramirez A.S."/>
            <person name="Poveda C."/>
            <person name="Suarez-Perez A."/>
            <person name="Rosales R.S."/>
            <person name="Dijkman R."/>
            <person name="Feberwee A."/>
            <person name="Spergser J."/>
            <person name="Szostak M.P."/>
            <person name="Ressel L."/>
            <person name="Calabuig P."/>
            <person name="Catania S."/>
            <person name="Gobbo F."/>
            <person name="Timofte D."/>
            <person name="Poveda J.B."/>
        </authorList>
    </citation>
    <scope>NUCLEOTIDE SEQUENCE</scope>
    <source>
        <strain evidence="3 6">T158</strain>
        <strain evidence="4">T264</strain>
    </source>
</reference>
<sequence>MSNIKTLRLESTIHRILNNAISSEIENRLVRESSITSVKLSPDKSIAKIYIDCFIQKNIAKTLQAYKDVAGVFKFILSKKLTIRKVPQLVFYQDESITNGMKIDRILAEIKEEEQK</sequence>
<dbReference type="Pfam" id="PF02033">
    <property type="entry name" value="RBFA"/>
    <property type="match status" value="1"/>
</dbReference>
<evidence type="ECO:0000256" key="1">
    <source>
        <dbReference type="ARBA" id="ARBA00022517"/>
    </source>
</evidence>
<name>A0AAW6HSW6_9MOLU</name>
<dbReference type="EMBL" id="JAJHZP010000015">
    <property type="protein sequence ID" value="MDC4183655.1"/>
    <property type="molecule type" value="Genomic_DNA"/>
</dbReference>
<evidence type="ECO:0000313" key="3">
    <source>
        <dbReference type="EMBL" id="MDC4181729.1"/>
    </source>
</evidence>
<dbReference type="AlphaFoldDB" id="A0AAW6HSW6"/>
<dbReference type="InterPro" id="IPR015946">
    <property type="entry name" value="KH_dom-like_a/b"/>
</dbReference>
<proteinExistence type="inferred from homology"/>
<dbReference type="EMBL" id="JAJHZM010000002">
    <property type="protein sequence ID" value="MDC4181729.1"/>
    <property type="molecule type" value="Genomic_DNA"/>
</dbReference>
<dbReference type="NCBIfam" id="TIGR00082">
    <property type="entry name" value="rbfA"/>
    <property type="match status" value="1"/>
</dbReference>
<gene>
    <name evidence="2 4" type="primary">rbfA</name>
    <name evidence="3" type="ORF">LNO68_00820</name>
    <name evidence="4" type="ORF">LNO71_03350</name>
</gene>
<dbReference type="InterPro" id="IPR000238">
    <property type="entry name" value="RbfA"/>
</dbReference>
<dbReference type="InterPro" id="IPR023799">
    <property type="entry name" value="RbfA_dom_sf"/>
</dbReference>
<dbReference type="InterPro" id="IPR020053">
    <property type="entry name" value="Ribosome-bd_factorA_CS"/>
</dbReference>
<dbReference type="Proteomes" id="UP001216384">
    <property type="component" value="Unassembled WGS sequence"/>
</dbReference>
<dbReference type="RefSeq" id="WP_255034759.1">
    <property type="nucleotide sequence ID" value="NZ_CP101414.1"/>
</dbReference>
<organism evidence="4 5">
    <name type="scientific">Mycoplasma bradburyae</name>
    <dbReference type="NCBI Taxonomy" id="2963128"/>
    <lineage>
        <taxon>Bacteria</taxon>
        <taxon>Bacillati</taxon>
        <taxon>Mycoplasmatota</taxon>
        <taxon>Mollicutes</taxon>
        <taxon>Mycoplasmataceae</taxon>
        <taxon>Mycoplasma</taxon>
    </lineage>
</organism>
<dbReference type="Proteomes" id="UP001220940">
    <property type="component" value="Unassembled WGS sequence"/>
</dbReference>
<dbReference type="GO" id="GO:0030490">
    <property type="term" value="P:maturation of SSU-rRNA"/>
    <property type="evidence" value="ECO:0007669"/>
    <property type="project" value="UniProtKB-UniRule"/>
</dbReference>
<accession>A0AAW6HSW6</accession>
<evidence type="ECO:0000313" key="6">
    <source>
        <dbReference type="Proteomes" id="UP001220940"/>
    </source>
</evidence>